<sequence length="310" mass="35065">MAYFDVWKTDHLRPKVGPDVRVERIAIPSRDPGRTITAYLYIPVDIDLKHKQPVHVNVHGSGFTIKAFFGNSRYFCYLLASRLKCIVIDTDYRKAPEYPFPFPIRDVEDCFAWVFAQPQRFDTTRVTTSGFSAGGNLTMSAASELGPEKIKAIITFYPPFDATTPGAFRGLRATPEKEFRSGVHLISWVFSTFFFSYISPRASRADPRISVAKLPLTCWPNHMLIVCGRADVMFLDSQDFYNKIQAEGSAEQRLCSRFIGVPGEAHAFDEQPNCPESIKWRDTTYEAAIETIRAAWTQELGPKAVAEARE</sequence>
<keyword evidence="5" id="KW-1185">Reference proteome</keyword>
<dbReference type="GO" id="GO:0016787">
    <property type="term" value="F:hydrolase activity"/>
    <property type="evidence" value="ECO:0007669"/>
    <property type="project" value="InterPro"/>
</dbReference>
<organism evidence="4 5">
    <name type="scientific">Malassezia vespertilionis</name>
    <dbReference type="NCBI Taxonomy" id="2020962"/>
    <lineage>
        <taxon>Eukaryota</taxon>
        <taxon>Fungi</taxon>
        <taxon>Dikarya</taxon>
        <taxon>Basidiomycota</taxon>
        <taxon>Ustilaginomycotina</taxon>
        <taxon>Malasseziomycetes</taxon>
        <taxon>Malasseziales</taxon>
        <taxon>Malasseziaceae</taxon>
        <taxon>Malassezia</taxon>
    </lineage>
</organism>
<reference evidence="4 5" key="1">
    <citation type="submission" date="2017-10" db="EMBL/GenBank/DDBJ databases">
        <title>A novel species of cold-tolerant Malassezia isolated from bats.</title>
        <authorList>
            <person name="Lorch J.M."/>
            <person name="Palmer J.M."/>
            <person name="Vanderwolf K.J."/>
            <person name="Schmidt K.Z."/>
            <person name="Verant M.L."/>
            <person name="Weller T.J."/>
            <person name="Blehert D.S."/>
        </authorList>
    </citation>
    <scope>NUCLEOTIDE SEQUENCE [LARGE SCALE GENOMIC DNA]</scope>
    <source>
        <strain evidence="4 5">NWHC:44797-103</strain>
    </source>
</reference>
<dbReference type="PANTHER" id="PTHR23024">
    <property type="entry name" value="ARYLACETAMIDE DEACETYLASE"/>
    <property type="match status" value="1"/>
</dbReference>
<comment type="catalytic activity">
    <reaction evidence="1">
        <text>a diacylglycerol + H2O = a monoacylglycerol + a fatty acid + H(+)</text>
        <dbReference type="Rhea" id="RHEA:32731"/>
        <dbReference type="ChEBI" id="CHEBI:15377"/>
        <dbReference type="ChEBI" id="CHEBI:15378"/>
        <dbReference type="ChEBI" id="CHEBI:17408"/>
        <dbReference type="ChEBI" id="CHEBI:18035"/>
        <dbReference type="ChEBI" id="CHEBI:28868"/>
    </reaction>
</comment>
<dbReference type="Proteomes" id="UP000232875">
    <property type="component" value="Unassembled WGS sequence"/>
</dbReference>
<accession>A0A2N1JBI1</accession>
<dbReference type="InterPro" id="IPR013094">
    <property type="entry name" value="AB_hydrolase_3"/>
</dbReference>
<evidence type="ECO:0000256" key="2">
    <source>
        <dbReference type="ARBA" id="ARBA00048461"/>
    </source>
</evidence>
<proteinExistence type="predicted"/>
<dbReference type="SUPFAM" id="SSF53474">
    <property type="entry name" value="alpha/beta-Hydrolases"/>
    <property type="match status" value="1"/>
</dbReference>
<protein>
    <recommendedName>
        <fullName evidence="3">Alpha/beta hydrolase fold-3 domain-containing protein</fullName>
    </recommendedName>
</protein>
<dbReference type="Gene3D" id="3.40.50.1820">
    <property type="entry name" value="alpha/beta hydrolase"/>
    <property type="match status" value="1"/>
</dbReference>
<gene>
    <name evidence="4" type="ORF">MVES_001996</name>
</gene>
<dbReference type="OrthoDB" id="408631at2759"/>
<comment type="catalytic activity">
    <reaction evidence="2">
        <text>a monoacylglycerol + H2O = glycerol + a fatty acid + H(+)</text>
        <dbReference type="Rhea" id="RHEA:15245"/>
        <dbReference type="ChEBI" id="CHEBI:15377"/>
        <dbReference type="ChEBI" id="CHEBI:15378"/>
        <dbReference type="ChEBI" id="CHEBI:17408"/>
        <dbReference type="ChEBI" id="CHEBI:17754"/>
        <dbReference type="ChEBI" id="CHEBI:28868"/>
    </reaction>
</comment>
<feature type="domain" description="Alpha/beta hydrolase fold-3" evidence="3">
    <location>
        <begin position="56"/>
        <end position="268"/>
    </location>
</feature>
<evidence type="ECO:0000256" key="1">
    <source>
        <dbReference type="ARBA" id="ARBA00047591"/>
    </source>
</evidence>
<evidence type="ECO:0000313" key="4">
    <source>
        <dbReference type="EMBL" id="PKI83909.1"/>
    </source>
</evidence>
<evidence type="ECO:0000259" key="3">
    <source>
        <dbReference type="Pfam" id="PF07859"/>
    </source>
</evidence>
<name>A0A2N1JBI1_9BASI</name>
<dbReference type="STRING" id="2020962.A0A2N1JBI1"/>
<dbReference type="InterPro" id="IPR050466">
    <property type="entry name" value="Carboxylest/Gibb_receptor"/>
</dbReference>
<evidence type="ECO:0000313" key="5">
    <source>
        <dbReference type="Proteomes" id="UP000232875"/>
    </source>
</evidence>
<dbReference type="Pfam" id="PF07859">
    <property type="entry name" value="Abhydrolase_3"/>
    <property type="match status" value="1"/>
</dbReference>
<dbReference type="InterPro" id="IPR029058">
    <property type="entry name" value="AB_hydrolase_fold"/>
</dbReference>
<dbReference type="AlphaFoldDB" id="A0A2N1JBI1"/>
<dbReference type="PANTHER" id="PTHR23024:SF242">
    <property type="entry name" value="ALPHA_BETA HYDROLASE FOLD-3 DOMAIN-CONTAINING PROTEIN-RELATED"/>
    <property type="match status" value="1"/>
</dbReference>
<dbReference type="EMBL" id="KZ454990">
    <property type="protein sequence ID" value="PKI83909.1"/>
    <property type="molecule type" value="Genomic_DNA"/>
</dbReference>